<keyword evidence="1" id="KW-0472">Membrane</keyword>
<protein>
    <submittedName>
        <fullName evidence="2">Uncharacterized protein</fullName>
    </submittedName>
</protein>
<gene>
    <name evidence="2" type="ORF">RF007C_03220</name>
</gene>
<keyword evidence="1" id="KW-1133">Transmembrane helix</keyword>
<keyword evidence="1" id="KW-0812">Transmembrane</keyword>
<name>W7UIF5_RUMFL</name>
<reference evidence="2 3" key="1">
    <citation type="journal article" date="2014" name="PLoS ONE">
        <title>Rumen cellulosomics: divergent fiber-degrading strategies revealed by comparative genome-wide analysis of six ruminococcal strains.</title>
        <authorList>
            <person name="Dassa B."/>
            <person name="Borovok I."/>
            <person name="Ruimy-Israeli V."/>
            <person name="Lamed R."/>
            <person name="Flint H.J."/>
            <person name="Duncan S.H."/>
            <person name="Henrissat B."/>
            <person name="Coutinho P."/>
            <person name="Morrison M."/>
            <person name="Mosoni P."/>
            <person name="Yeoman C.J."/>
            <person name="White B.A."/>
            <person name="Bayer E.A."/>
        </authorList>
    </citation>
    <scope>NUCLEOTIDE SEQUENCE [LARGE SCALE GENOMIC DNA]</scope>
    <source>
        <strain evidence="2 3">007c</strain>
    </source>
</reference>
<feature type="transmembrane region" description="Helical" evidence="1">
    <location>
        <begin position="52"/>
        <end position="73"/>
    </location>
</feature>
<dbReference type="Proteomes" id="UP000019365">
    <property type="component" value="Unassembled WGS sequence"/>
</dbReference>
<dbReference type="AlphaFoldDB" id="W7UIF5"/>
<evidence type="ECO:0000313" key="2">
    <source>
        <dbReference type="EMBL" id="EWM55021.1"/>
    </source>
</evidence>
<keyword evidence="3" id="KW-1185">Reference proteome</keyword>
<proteinExistence type="predicted"/>
<organism evidence="2 3">
    <name type="scientific">Ruminococcus flavefaciens 007c</name>
    <dbReference type="NCBI Taxonomy" id="1341157"/>
    <lineage>
        <taxon>Bacteria</taxon>
        <taxon>Bacillati</taxon>
        <taxon>Bacillota</taxon>
        <taxon>Clostridia</taxon>
        <taxon>Eubacteriales</taxon>
        <taxon>Oscillospiraceae</taxon>
        <taxon>Ruminococcus</taxon>
    </lineage>
</organism>
<comment type="caution">
    <text evidence="2">The sequence shown here is derived from an EMBL/GenBank/DDBJ whole genome shotgun (WGS) entry which is preliminary data.</text>
</comment>
<sequence>MEQRLDEVLLYTGGFQMKFNGKTLNFRAKIIIFSVLHKMMTTNLYNAYNGALGNYCCLLLTITVLYSIMYLCFLRKPYAKMQ</sequence>
<evidence type="ECO:0000256" key="1">
    <source>
        <dbReference type="SAM" id="Phobius"/>
    </source>
</evidence>
<evidence type="ECO:0000313" key="3">
    <source>
        <dbReference type="Proteomes" id="UP000019365"/>
    </source>
</evidence>
<dbReference type="EMBL" id="ATAX01000007">
    <property type="protein sequence ID" value="EWM55021.1"/>
    <property type="molecule type" value="Genomic_DNA"/>
</dbReference>
<accession>W7UIF5</accession>